<dbReference type="InterPro" id="IPR011711">
    <property type="entry name" value="GntR_C"/>
</dbReference>
<dbReference type="Pfam" id="PF07729">
    <property type="entry name" value="FCD"/>
    <property type="match status" value="1"/>
</dbReference>
<reference evidence="6 7" key="1">
    <citation type="submission" date="2018-01" db="EMBL/GenBank/DDBJ databases">
        <title>Draft genome sequence of Jiangella sp. GTF31.</title>
        <authorList>
            <person name="Sahin N."/>
            <person name="Ay H."/>
            <person name="Saygin H."/>
        </authorList>
    </citation>
    <scope>NUCLEOTIDE SEQUENCE [LARGE SCALE GENOMIC DNA]</scope>
    <source>
        <strain evidence="6 7">GTF31</strain>
    </source>
</reference>
<dbReference type="InterPro" id="IPR008920">
    <property type="entry name" value="TF_FadR/GntR_C"/>
</dbReference>
<keyword evidence="7" id="KW-1185">Reference proteome</keyword>
<protein>
    <recommendedName>
        <fullName evidence="5">HTH gntR-type domain-containing protein</fullName>
    </recommendedName>
</protein>
<dbReference type="InterPro" id="IPR000524">
    <property type="entry name" value="Tscrpt_reg_HTH_GntR"/>
</dbReference>
<dbReference type="SUPFAM" id="SSF48008">
    <property type="entry name" value="GntR ligand-binding domain-like"/>
    <property type="match status" value="1"/>
</dbReference>
<dbReference type="Pfam" id="PF00392">
    <property type="entry name" value="GntR"/>
    <property type="match status" value="1"/>
</dbReference>
<dbReference type="SMART" id="SM00345">
    <property type="entry name" value="HTH_GNTR"/>
    <property type="match status" value="1"/>
</dbReference>
<dbReference type="PANTHER" id="PTHR43537">
    <property type="entry name" value="TRANSCRIPTIONAL REGULATOR, GNTR FAMILY"/>
    <property type="match status" value="1"/>
</dbReference>
<dbReference type="PANTHER" id="PTHR43537:SF5">
    <property type="entry name" value="UXU OPERON TRANSCRIPTIONAL REGULATOR"/>
    <property type="match status" value="1"/>
</dbReference>
<dbReference type="Gene3D" id="1.10.10.10">
    <property type="entry name" value="Winged helix-like DNA-binding domain superfamily/Winged helix DNA-binding domain"/>
    <property type="match status" value="1"/>
</dbReference>
<evidence type="ECO:0000256" key="3">
    <source>
        <dbReference type="ARBA" id="ARBA00023163"/>
    </source>
</evidence>
<dbReference type="InterPro" id="IPR036390">
    <property type="entry name" value="WH_DNA-bd_sf"/>
</dbReference>
<keyword evidence="3" id="KW-0804">Transcription</keyword>
<dbReference type="InterPro" id="IPR036388">
    <property type="entry name" value="WH-like_DNA-bd_sf"/>
</dbReference>
<feature type="compositionally biased region" description="Basic and acidic residues" evidence="4">
    <location>
        <begin position="17"/>
        <end position="28"/>
    </location>
</feature>
<dbReference type="AlphaFoldDB" id="A0A2W2C7S5"/>
<name>A0A2W2C7S5_9ACTN</name>
<evidence type="ECO:0000256" key="2">
    <source>
        <dbReference type="ARBA" id="ARBA00023125"/>
    </source>
</evidence>
<gene>
    <name evidence="6" type="ORF">C1I92_09490</name>
</gene>
<organism evidence="6 7">
    <name type="scientific">Jiangella anatolica</name>
    <dbReference type="NCBI Taxonomy" id="2670374"/>
    <lineage>
        <taxon>Bacteria</taxon>
        <taxon>Bacillati</taxon>
        <taxon>Actinomycetota</taxon>
        <taxon>Actinomycetes</taxon>
        <taxon>Jiangellales</taxon>
        <taxon>Jiangellaceae</taxon>
        <taxon>Jiangella</taxon>
    </lineage>
</organism>
<dbReference type="Proteomes" id="UP000248764">
    <property type="component" value="Unassembled WGS sequence"/>
</dbReference>
<feature type="region of interest" description="Disordered" evidence="4">
    <location>
        <begin position="1"/>
        <end position="28"/>
    </location>
</feature>
<keyword evidence="2" id="KW-0238">DNA-binding</keyword>
<dbReference type="PRINTS" id="PR00035">
    <property type="entry name" value="HTHGNTR"/>
</dbReference>
<dbReference type="CDD" id="cd07377">
    <property type="entry name" value="WHTH_GntR"/>
    <property type="match status" value="1"/>
</dbReference>
<keyword evidence="1" id="KW-0805">Transcription regulation</keyword>
<evidence type="ECO:0000256" key="4">
    <source>
        <dbReference type="SAM" id="MobiDB-lite"/>
    </source>
</evidence>
<dbReference type="EMBL" id="POTW01000017">
    <property type="protein sequence ID" value="PZF84269.1"/>
    <property type="molecule type" value="Genomic_DNA"/>
</dbReference>
<accession>A0A2W2C7S5</accession>
<proteinExistence type="predicted"/>
<dbReference type="PROSITE" id="PS50949">
    <property type="entry name" value="HTH_GNTR"/>
    <property type="match status" value="1"/>
</dbReference>
<evidence type="ECO:0000313" key="7">
    <source>
        <dbReference type="Proteomes" id="UP000248764"/>
    </source>
</evidence>
<comment type="caution">
    <text evidence="6">The sequence shown here is derived from an EMBL/GenBank/DDBJ whole genome shotgun (WGS) entry which is preliminary data.</text>
</comment>
<evidence type="ECO:0000259" key="5">
    <source>
        <dbReference type="PROSITE" id="PS50949"/>
    </source>
</evidence>
<feature type="domain" description="HTH gntR-type" evidence="5">
    <location>
        <begin position="32"/>
        <end position="100"/>
    </location>
</feature>
<dbReference type="SUPFAM" id="SSF46785">
    <property type="entry name" value="Winged helix' DNA-binding domain"/>
    <property type="match status" value="1"/>
</dbReference>
<evidence type="ECO:0000313" key="6">
    <source>
        <dbReference type="EMBL" id="PZF84269.1"/>
    </source>
</evidence>
<dbReference type="Gene3D" id="1.20.120.530">
    <property type="entry name" value="GntR ligand-binding domain-like"/>
    <property type="match status" value="1"/>
</dbReference>
<dbReference type="SMART" id="SM00895">
    <property type="entry name" value="FCD"/>
    <property type="match status" value="1"/>
</dbReference>
<dbReference type="GO" id="GO:0003677">
    <property type="term" value="F:DNA binding"/>
    <property type="evidence" value="ECO:0007669"/>
    <property type="project" value="UniProtKB-KW"/>
</dbReference>
<dbReference type="GO" id="GO:0003700">
    <property type="term" value="F:DNA-binding transcription factor activity"/>
    <property type="evidence" value="ECO:0007669"/>
    <property type="project" value="InterPro"/>
</dbReference>
<evidence type="ECO:0000256" key="1">
    <source>
        <dbReference type="ARBA" id="ARBA00023015"/>
    </source>
</evidence>
<sequence>MARSGAEVDDPTATASEDDRLTRRLSDHGRRVPLGVQVAERIRADISKGGLQPGEELPSEAEYGERFEVSQRVVRDALRTLNNEGIISTRQGKRAVVGSLRPAAMSNYIRFLVDTDPSAIDELMDFRALLEGHAARLAAERVTDDDVARLRQAVAEVVRTGDDLEARVPADLRLHELIAQLSGNRLIDSMLEVLAETLAEERRRGAEIFQSAGIGHEQTNDQHLALVEAIAARDGDAAERCAVEIVKRAGSYWSSTTFHGQPR</sequence>